<evidence type="ECO:0000313" key="5">
    <source>
        <dbReference type="Proteomes" id="UP000669239"/>
    </source>
</evidence>
<reference evidence="4 5" key="1">
    <citation type="journal article" date="2020" name="Cell Host Microbe">
        <title>Functional and Genomic Variation between Human-Derived Isolates of Lachnospiraceae Reveals Inter- and Intra-Species Diversity.</title>
        <authorList>
            <person name="Sorbara M.T."/>
            <person name="Littmann E.R."/>
            <person name="Fontana E."/>
            <person name="Moody T.U."/>
            <person name="Kohout C.E."/>
            <person name="Gjonbalaj M."/>
            <person name="Eaton V."/>
            <person name="Seok R."/>
            <person name="Leiner I.M."/>
            <person name="Pamer E.G."/>
        </authorList>
    </citation>
    <scope>NUCLEOTIDE SEQUENCE [LARGE SCALE GENOMIC DNA]</scope>
    <source>
        <strain evidence="4 5">MSK.1.17</strain>
    </source>
</reference>
<dbReference type="Proteomes" id="UP000669239">
    <property type="component" value="Unassembled WGS sequence"/>
</dbReference>
<dbReference type="RefSeq" id="WP_117560249.1">
    <property type="nucleotide sequence ID" value="NZ_CAXTHN010000089.1"/>
</dbReference>
<evidence type="ECO:0000259" key="2">
    <source>
        <dbReference type="Pfam" id="PF04892"/>
    </source>
</evidence>
<dbReference type="Pfam" id="PF04892">
    <property type="entry name" value="VanZ"/>
    <property type="match status" value="1"/>
</dbReference>
<feature type="transmembrane region" description="Helical" evidence="1">
    <location>
        <begin position="139"/>
        <end position="157"/>
    </location>
</feature>
<organism evidence="3 6">
    <name type="scientific">Enterocloster aldenensis</name>
    <dbReference type="NCBI Taxonomy" id="358742"/>
    <lineage>
        <taxon>Bacteria</taxon>
        <taxon>Bacillati</taxon>
        <taxon>Bacillota</taxon>
        <taxon>Clostridia</taxon>
        <taxon>Lachnospirales</taxon>
        <taxon>Lachnospiraceae</taxon>
        <taxon>Enterocloster</taxon>
    </lineage>
</organism>
<feature type="transmembrane region" description="Helical" evidence="1">
    <location>
        <begin position="38"/>
        <end position="57"/>
    </location>
</feature>
<keyword evidence="1" id="KW-0812">Transmembrane</keyword>
<feature type="transmembrane region" description="Helical" evidence="1">
    <location>
        <begin position="110"/>
        <end position="127"/>
    </location>
</feature>
<dbReference type="PANTHER" id="PTHR36834:SF2">
    <property type="entry name" value="MEMBRANE PROTEIN"/>
    <property type="match status" value="1"/>
</dbReference>
<gene>
    <name evidence="4" type="ORF">G5B36_14565</name>
    <name evidence="3" type="ORF">L0N08_22355</name>
</gene>
<evidence type="ECO:0000256" key="1">
    <source>
        <dbReference type="SAM" id="Phobius"/>
    </source>
</evidence>
<feature type="domain" description="VanZ-like" evidence="2">
    <location>
        <begin position="45"/>
        <end position="152"/>
    </location>
</feature>
<dbReference type="EMBL" id="JAAITT010000020">
    <property type="protein sequence ID" value="NSJ49915.1"/>
    <property type="molecule type" value="Genomic_DNA"/>
</dbReference>
<name>A0AAW5C3Q2_9FIRM</name>
<keyword evidence="1" id="KW-1133">Transmembrane helix</keyword>
<reference evidence="4" key="2">
    <citation type="submission" date="2020-02" db="EMBL/GenBank/DDBJ databases">
        <authorList>
            <person name="Littmann E."/>
            <person name="Sorbara M."/>
        </authorList>
    </citation>
    <scope>NUCLEOTIDE SEQUENCE</scope>
    <source>
        <strain evidence="4">MSK.1.17</strain>
    </source>
</reference>
<dbReference type="AlphaFoldDB" id="A0AAW5C3Q2"/>
<reference evidence="3" key="3">
    <citation type="submission" date="2022-01" db="EMBL/GenBank/DDBJ databases">
        <title>Collection of gut derived symbiotic bacterial strains cultured from healthy donors.</title>
        <authorList>
            <person name="Lin H."/>
            <person name="Kohout C."/>
            <person name="Waligurski E."/>
            <person name="Pamer E.G."/>
        </authorList>
    </citation>
    <scope>NUCLEOTIDE SEQUENCE</scope>
    <source>
        <strain evidence="3">DFI.6.55</strain>
    </source>
</reference>
<keyword evidence="1" id="KW-0472">Membrane</keyword>
<evidence type="ECO:0000313" key="4">
    <source>
        <dbReference type="EMBL" id="NSJ49915.1"/>
    </source>
</evidence>
<dbReference type="EMBL" id="JAKNGE010000033">
    <property type="protein sequence ID" value="MCG4748167.1"/>
    <property type="molecule type" value="Genomic_DNA"/>
</dbReference>
<dbReference type="InterPro" id="IPR053150">
    <property type="entry name" value="Teicoplanin_resist-assoc"/>
</dbReference>
<feature type="transmembrane region" description="Helical" evidence="1">
    <location>
        <begin position="81"/>
        <end position="98"/>
    </location>
</feature>
<accession>A0AAW5C3Q2</accession>
<keyword evidence="5" id="KW-1185">Reference proteome</keyword>
<feature type="transmembrane region" description="Helical" evidence="1">
    <location>
        <begin position="12"/>
        <end position="31"/>
    </location>
</feature>
<protein>
    <submittedName>
        <fullName evidence="3">VanZ family protein</fullName>
    </submittedName>
</protein>
<evidence type="ECO:0000313" key="3">
    <source>
        <dbReference type="EMBL" id="MCG4748167.1"/>
    </source>
</evidence>
<dbReference type="Proteomes" id="UP001299608">
    <property type="component" value="Unassembled WGS sequence"/>
</dbReference>
<proteinExistence type="predicted"/>
<comment type="caution">
    <text evidence="3">The sequence shown here is derived from an EMBL/GenBank/DDBJ whole genome shotgun (WGS) entry which is preliminary data.</text>
</comment>
<dbReference type="InterPro" id="IPR006976">
    <property type="entry name" value="VanZ-like"/>
</dbReference>
<dbReference type="PANTHER" id="PTHR36834">
    <property type="entry name" value="MEMBRANE PROTEIN-RELATED"/>
    <property type="match status" value="1"/>
</dbReference>
<evidence type="ECO:0000313" key="6">
    <source>
        <dbReference type="Proteomes" id="UP001299608"/>
    </source>
</evidence>
<sequence length="164" mass="18583">MYILKDILIELKYLPIALAAGILIGGVLLVFSRNRRRTFLSILCIIYFVMIFIITIFEREPGSRTGISLTLFETLGGPHDNAYVIENILLFIPFGFLVPKMWKCLRRIPVCVFAGFCLSLTIEITQLLTQRGHFQVDDILMNTIGAGVGALFGLFRFRKSNEYG</sequence>